<dbReference type="PRINTS" id="PR00449">
    <property type="entry name" value="RASTRNSFRMNG"/>
</dbReference>
<accession>A0A0F9WDJ1</accession>
<dbReference type="InterPro" id="IPR003578">
    <property type="entry name" value="Small_GTPase_Rho"/>
</dbReference>
<evidence type="ECO:0000256" key="2">
    <source>
        <dbReference type="ARBA" id="ARBA00022741"/>
    </source>
</evidence>
<dbReference type="OMA" id="AESYAEC"/>
<comment type="caution">
    <text evidence="5">The sequence shown here is derived from an EMBL/GenBank/DDBJ whole genome shotgun (WGS) entry which is preliminary data.</text>
</comment>
<dbReference type="SMART" id="SM00174">
    <property type="entry name" value="RHO"/>
    <property type="match status" value="1"/>
</dbReference>
<dbReference type="SUPFAM" id="SSF52540">
    <property type="entry name" value="P-loop containing nucleoside triphosphate hydrolases"/>
    <property type="match status" value="1"/>
</dbReference>
<dbReference type="SMART" id="SM00173">
    <property type="entry name" value="RAS"/>
    <property type="match status" value="1"/>
</dbReference>
<keyword evidence="6" id="KW-1185">Reference proteome</keyword>
<dbReference type="Pfam" id="PF00071">
    <property type="entry name" value="Ras"/>
    <property type="match status" value="1"/>
</dbReference>
<dbReference type="PANTHER" id="PTHR24072">
    <property type="entry name" value="RHO FAMILY GTPASE"/>
    <property type="match status" value="1"/>
</dbReference>
<dbReference type="OrthoDB" id="8830751at2759"/>
<reference evidence="5 6" key="1">
    <citation type="journal article" date="2015" name="Environ. Microbiol.">
        <title>Genome analyses suggest the presence of polyploidy and recent human-driven expansions in eight global populations of the honeybee pathogen Nosema ceranae.</title>
        <authorList>
            <person name="Pelin A."/>
            <person name="Selman M."/>
            <person name="Aris-Brosou S."/>
            <person name="Farinelli L."/>
            <person name="Corradi N."/>
        </authorList>
    </citation>
    <scope>NUCLEOTIDE SEQUENCE [LARGE SCALE GENOMIC DNA]</scope>
    <source>
        <strain evidence="5 6">PA08 1199</strain>
    </source>
</reference>
<dbReference type="RefSeq" id="XP_024330602.1">
    <property type="nucleotide sequence ID" value="XM_024475611.1"/>
</dbReference>
<dbReference type="PROSITE" id="PS51421">
    <property type="entry name" value="RAS"/>
    <property type="match status" value="1"/>
</dbReference>
<dbReference type="GO" id="GO:0005525">
    <property type="term" value="F:GTP binding"/>
    <property type="evidence" value="ECO:0007669"/>
    <property type="project" value="UniProtKB-KW"/>
</dbReference>
<evidence type="ECO:0000256" key="3">
    <source>
        <dbReference type="ARBA" id="ARBA00023134"/>
    </source>
</evidence>
<sequence>MNENKNSLSKQLTVLGYGTCGKTSILNRRINQKFDEKLEPTVFTSATVEFKEDNHVVELKLWDTAGQDEFSRFRHLALPNAHYVLICFNVDSRKSFQEVSDTFIPQIKEINPQAKFFLAATKIDLRDDVHTLEKLAAEGDSPITRSEGMSLAKQIEAAAYFETSAKLNIGVNELFEQVAKYAIKESLKKDKSWFKRFLSSFACCLIE</sequence>
<dbReference type="InterPro" id="IPR005225">
    <property type="entry name" value="Small_GTP-bd"/>
</dbReference>
<dbReference type="PROSITE" id="PS51420">
    <property type="entry name" value="RHO"/>
    <property type="match status" value="1"/>
</dbReference>
<evidence type="ECO:0000256" key="1">
    <source>
        <dbReference type="ARBA" id="ARBA00004370"/>
    </source>
</evidence>
<dbReference type="EMBL" id="JPQZ01000042">
    <property type="protein sequence ID" value="KKO74860.1"/>
    <property type="molecule type" value="Genomic_DNA"/>
</dbReference>
<keyword evidence="3" id="KW-0342">GTP-binding</keyword>
<proteinExistence type="predicted"/>
<comment type="subcellular location">
    <subcellularLocation>
        <location evidence="1">Membrane</location>
    </subcellularLocation>
</comment>
<dbReference type="VEuPathDB" id="MicrosporidiaDB:AAJ76_4200030885"/>
<evidence type="ECO:0000256" key="4">
    <source>
        <dbReference type="ARBA" id="ARBA00023136"/>
    </source>
</evidence>
<dbReference type="InterPro" id="IPR001806">
    <property type="entry name" value="Small_GTPase"/>
</dbReference>
<dbReference type="AlphaFoldDB" id="A0A0F9WDJ1"/>
<dbReference type="PROSITE" id="PS51419">
    <property type="entry name" value="RAB"/>
    <property type="match status" value="1"/>
</dbReference>
<organism evidence="5 6">
    <name type="scientific">Vairimorpha ceranae</name>
    <dbReference type="NCBI Taxonomy" id="40302"/>
    <lineage>
        <taxon>Eukaryota</taxon>
        <taxon>Fungi</taxon>
        <taxon>Fungi incertae sedis</taxon>
        <taxon>Microsporidia</taxon>
        <taxon>Nosematidae</taxon>
        <taxon>Vairimorpha</taxon>
    </lineage>
</organism>
<dbReference type="Proteomes" id="UP000034350">
    <property type="component" value="Unassembled WGS sequence"/>
</dbReference>
<evidence type="ECO:0000313" key="6">
    <source>
        <dbReference type="Proteomes" id="UP000034350"/>
    </source>
</evidence>
<name>A0A0F9WDJ1_9MICR</name>
<dbReference type="GeneID" id="36320558"/>
<dbReference type="SMART" id="SM00175">
    <property type="entry name" value="RAB"/>
    <property type="match status" value="1"/>
</dbReference>
<gene>
    <name evidence="5" type="ORF">AAJ76_4200030885</name>
</gene>
<dbReference type="GO" id="GO:0007264">
    <property type="term" value="P:small GTPase-mediated signal transduction"/>
    <property type="evidence" value="ECO:0007669"/>
    <property type="project" value="InterPro"/>
</dbReference>
<dbReference type="FunFam" id="3.40.50.300:FF:002060">
    <property type="entry name" value="Rho family GTPase"/>
    <property type="match status" value="1"/>
</dbReference>
<evidence type="ECO:0000313" key="5">
    <source>
        <dbReference type="EMBL" id="KKO74860.1"/>
    </source>
</evidence>
<dbReference type="Gene3D" id="3.40.50.300">
    <property type="entry name" value="P-loop containing nucleotide triphosphate hydrolases"/>
    <property type="match status" value="1"/>
</dbReference>
<dbReference type="GO" id="GO:0016020">
    <property type="term" value="C:membrane"/>
    <property type="evidence" value="ECO:0007669"/>
    <property type="project" value="UniProtKB-SubCell"/>
</dbReference>
<dbReference type="NCBIfam" id="TIGR00231">
    <property type="entry name" value="small_GTP"/>
    <property type="match status" value="1"/>
</dbReference>
<dbReference type="CDD" id="cd00157">
    <property type="entry name" value="Rho"/>
    <property type="match status" value="1"/>
</dbReference>
<dbReference type="VEuPathDB" id="MicrosporidiaDB:G9O61_00g018520"/>
<dbReference type="GO" id="GO:0003924">
    <property type="term" value="F:GTPase activity"/>
    <property type="evidence" value="ECO:0007669"/>
    <property type="project" value="InterPro"/>
</dbReference>
<dbReference type="VEuPathDB" id="MicrosporidiaDB:NCER_101040"/>
<keyword evidence="2" id="KW-0547">Nucleotide-binding</keyword>
<keyword evidence="4" id="KW-0472">Membrane</keyword>
<dbReference type="InterPro" id="IPR027417">
    <property type="entry name" value="P-loop_NTPase"/>
</dbReference>
<protein>
    <submittedName>
        <fullName evidence="5">Rho ras-like gtp-binding protein</fullName>
    </submittedName>
</protein>